<reference evidence="1" key="2">
    <citation type="submission" date="2020-09" db="EMBL/GenBank/DDBJ databases">
        <authorList>
            <person name="Sun Q."/>
            <person name="Kim S."/>
        </authorList>
    </citation>
    <scope>NUCLEOTIDE SEQUENCE</scope>
    <source>
        <strain evidence="1">KCTC 12870</strain>
    </source>
</reference>
<accession>A0A8J3DD55</accession>
<evidence type="ECO:0000313" key="1">
    <source>
        <dbReference type="EMBL" id="GHC05358.1"/>
    </source>
</evidence>
<dbReference type="EMBL" id="BMXG01000014">
    <property type="protein sequence ID" value="GHC05358.1"/>
    <property type="molecule type" value="Genomic_DNA"/>
</dbReference>
<dbReference type="Proteomes" id="UP000642829">
    <property type="component" value="Unassembled WGS sequence"/>
</dbReference>
<dbReference type="AlphaFoldDB" id="A0A8J3DD55"/>
<gene>
    <name evidence="1" type="ORF">GCM10007047_22810</name>
</gene>
<name>A0A8J3DD55_9BACT</name>
<protein>
    <submittedName>
        <fullName evidence="1">Uncharacterized protein</fullName>
    </submittedName>
</protein>
<comment type="caution">
    <text evidence="1">The sequence shown here is derived from an EMBL/GenBank/DDBJ whole genome shotgun (WGS) entry which is preliminary data.</text>
</comment>
<dbReference type="RefSeq" id="WP_189515230.1">
    <property type="nucleotide sequence ID" value="NZ_BMXG01000014.1"/>
</dbReference>
<keyword evidence="2" id="KW-1185">Reference proteome</keyword>
<organism evidence="1 2">
    <name type="scientific">Cerasicoccus arenae</name>
    <dbReference type="NCBI Taxonomy" id="424488"/>
    <lineage>
        <taxon>Bacteria</taxon>
        <taxon>Pseudomonadati</taxon>
        <taxon>Verrucomicrobiota</taxon>
        <taxon>Opitutia</taxon>
        <taxon>Puniceicoccales</taxon>
        <taxon>Cerasicoccaceae</taxon>
        <taxon>Cerasicoccus</taxon>
    </lineage>
</organism>
<reference evidence="1" key="1">
    <citation type="journal article" date="2014" name="Int. J. Syst. Evol. Microbiol.">
        <title>Complete genome sequence of Corynebacterium casei LMG S-19264T (=DSM 44701T), isolated from a smear-ripened cheese.</title>
        <authorList>
            <consortium name="US DOE Joint Genome Institute (JGI-PGF)"/>
            <person name="Walter F."/>
            <person name="Albersmeier A."/>
            <person name="Kalinowski J."/>
            <person name="Ruckert C."/>
        </authorList>
    </citation>
    <scope>NUCLEOTIDE SEQUENCE</scope>
    <source>
        <strain evidence="1">KCTC 12870</strain>
    </source>
</reference>
<evidence type="ECO:0000313" key="2">
    <source>
        <dbReference type="Proteomes" id="UP000642829"/>
    </source>
</evidence>
<proteinExistence type="predicted"/>
<sequence length="53" mass="6217">MEILLLTVFLSLLLAVLFLLLFLRDRRTETHRSMEQESLSPFATEIPVETVRK</sequence>